<protein>
    <submittedName>
        <fullName evidence="1">Uncharacterized protein</fullName>
    </submittedName>
</protein>
<dbReference type="RefSeq" id="WP_269257435.1">
    <property type="nucleotide sequence ID" value="NZ_JAKHMK010000029.1"/>
</dbReference>
<evidence type="ECO:0000313" key="2">
    <source>
        <dbReference type="Proteomes" id="UP001527392"/>
    </source>
</evidence>
<accession>A0ABT4K8Y2</accession>
<gene>
    <name evidence="1" type="ORF">L2504_08645</name>
</gene>
<sequence>MQFLKGLFYVGCGCLMTIFYREGMEVAMSWTFMIWLPFIAHDLAEAITPYPTKKATGAGDTDSDKENN</sequence>
<evidence type="ECO:0000313" key="1">
    <source>
        <dbReference type="EMBL" id="MCZ3782195.1"/>
    </source>
</evidence>
<comment type="caution">
    <text evidence="1">The sequence shown here is derived from an EMBL/GenBank/DDBJ whole genome shotgun (WGS) entry which is preliminary data.</text>
</comment>
<keyword evidence="2" id="KW-1185">Reference proteome</keyword>
<proteinExistence type="predicted"/>
<dbReference type="Proteomes" id="UP001527392">
    <property type="component" value="Unassembled WGS sequence"/>
</dbReference>
<dbReference type="EMBL" id="JAKHMS010000030">
    <property type="protein sequence ID" value="MCZ3782195.1"/>
    <property type="molecule type" value="Genomic_DNA"/>
</dbReference>
<reference evidence="1 2" key="1">
    <citation type="submission" date="2022-01" db="EMBL/GenBank/DDBJ databases">
        <title>VMRC isolate genome collection.</title>
        <authorList>
            <person name="France M."/>
            <person name="Rutt L."/>
            <person name="Humphrys M."/>
            <person name="Ravel J."/>
        </authorList>
    </citation>
    <scope>NUCLEOTIDE SEQUENCE [LARGE SCALE GENOMIC DNA]</scope>
    <source>
        <strain evidence="1 2">C0030B4</strain>
    </source>
</reference>
<name>A0ABT4K8Y2_9LACO</name>
<organism evidence="1 2">
    <name type="scientific">Limosilactobacillus vaginalis</name>
    <dbReference type="NCBI Taxonomy" id="1633"/>
    <lineage>
        <taxon>Bacteria</taxon>
        <taxon>Bacillati</taxon>
        <taxon>Bacillota</taxon>
        <taxon>Bacilli</taxon>
        <taxon>Lactobacillales</taxon>
        <taxon>Lactobacillaceae</taxon>
        <taxon>Limosilactobacillus</taxon>
    </lineage>
</organism>